<dbReference type="KEGG" id="psi:S70_05505"/>
<organism evidence="3 4">
    <name type="scientific">Providencia stuartii (strain MRSN 2154)</name>
    <dbReference type="NCBI Taxonomy" id="1157951"/>
    <lineage>
        <taxon>Bacteria</taxon>
        <taxon>Pseudomonadati</taxon>
        <taxon>Pseudomonadota</taxon>
        <taxon>Gammaproteobacteria</taxon>
        <taxon>Enterobacterales</taxon>
        <taxon>Morganellaceae</taxon>
        <taxon>Providencia</taxon>
    </lineage>
</organism>
<protein>
    <recommendedName>
        <fullName evidence="2">YdgH/BhsA/McbA-like domain-containing protein</fullName>
    </recommendedName>
</protein>
<dbReference type="Gene3D" id="3.30.1660.10">
    <property type="entry name" value="Flavin-binding protein dodecin"/>
    <property type="match status" value="1"/>
</dbReference>
<reference evidence="3 4" key="1">
    <citation type="journal article" date="2012" name="J. Bacteriol.">
        <title>Complete Genome Sequence of Providencia stuartii Clinical Isolate MRSN 2154.</title>
        <authorList>
            <person name="Clifford R.J."/>
            <person name="Hang J."/>
            <person name="Riley M.C."/>
            <person name="Onmus-Leone F."/>
            <person name="Kuschner R.A."/>
            <person name="Lesho E.P."/>
            <person name="Waterman P.E."/>
        </authorList>
    </citation>
    <scope>NUCLEOTIDE SEQUENCE [LARGE SCALE GENOMIC DNA]</scope>
    <source>
        <strain evidence="3 4">MRSN 2154</strain>
    </source>
</reference>
<proteinExistence type="predicted"/>
<sequence>MFINKKLLLRWLYYEKLKILVLSFALLSPLAFGATEINYTKSLYLKFAGTVNVVMNDGVSADYVKAISQKADEKGAEYFVITSVESEGSGNDVSVTASLYKK</sequence>
<dbReference type="PATRIC" id="fig|1157951.4.peg.1093"/>
<dbReference type="SUPFAM" id="SSF159871">
    <property type="entry name" value="YdgH-like"/>
    <property type="match status" value="1"/>
</dbReference>
<dbReference type="InterPro" id="IPR010854">
    <property type="entry name" value="YdgH/BhsA/McbA-like_dom"/>
</dbReference>
<dbReference type="HOGENOM" id="CLU_158602_1_1_6"/>
<dbReference type="Pfam" id="PF07338">
    <property type="entry name" value="YdgH_BhsA-like"/>
    <property type="match status" value="1"/>
</dbReference>
<evidence type="ECO:0000259" key="2">
    <source>
        <dbReference type="Pfam" id="PF07338"/>
    </source>
</evidence>
<dbReference type="InterPro" id="IPR025543">
    <property type="entry name" value="Dodecin-like"/>
</dbReference>
<feature type="domain" description="YdgH/BhsA/McbA-like" evidence="2">
    <location>
        <begin position="48"/>
        <end position="101"/>
    </location>
</feature>
<evidence type="ECO:0000256" key="1">
    <source>
        <dbReference type="ARBA" id="ARBA00022729"/>
    </source>
</evidence>
<keyword evidence="1" id="KW-0732">Signal</keyword>
<gene>
    <name evidence="3" type="ordered locus">S70_05505</name>
</gene>
<dbReference type="Proteomes" id="UP000005012">
    <property type="component" value="Chromosome"/>
</dbReference>
<evidence type="ECO:0000313" key="3">
    <source>
        <dbReference type="EMBL" id="AFH92977.1"/>
    </source>
</evidence>
<dbReference type="RefSeq" id="WP_014656613.1">
    <property type="nucleotide sequence ID" value="NC_017731.1"/>
</dbReference>
<name>A0A140NK16_PROSM</name>
<dbReference type="AlphaFoldDB" id="A0A140NK16"/>
<dbReference type="EMBL" id="CP003488">
    <property type="protein sequence ID" value="AFH92977.1"/>
    <property type="molecule type" value="Genomic_DNA"/>
</dbReference>
<evidence type="ECO:0000313" key="4">
    <source>
        <dbReference type="Proteomes" id="UP000005012"/>
    </source>
</evidence>
<accession>A0A140NK16</accession>
<dbReference type="InterPro" id="IPR036275">
    <property type="entry name" value="YdgH-like_sf"/>
</dbReference>
<reference evidence="4" key="2">
    <citation type="submission" date="2012-04" db="EMBL/GenBank/DDBJ databases">
        <title>Complete genome sequence of Providencia stuartii clinical isolate MRSN 2154.</title>
        <authorList>
            <person name="Clifford R.J."/>
            <person name="Hang J."/>
            <person name="Riley M.C."/>
            <person name="Onmus-Leone F."/>
            <person name="Kuschner R.A."/>
            <person name="Lesho E.P."/>
            <person name="Waterman P.E."/>
        </authorList>
    </citation>
    <scope>NUCLEOTIDE SEQUENCE [LARGE SCALE GENOMIC DNA]</scope>
    <source>
        <strain evidence="4">MRSN 2154</strain>
    </source>
</reference>